<comment type="subcellular location">
    <subcellularLocation>
        <location evidence="1">Nucleus</location>
    </subcellularLocation>
</comment>
<dbReference type="InterPro" id="IPR007125">
    <property type="entry name" value="H2A/H2B/H3"/>
</dbReference>
<dbReference type="PRINTS" id="PR00620">
    <property type="entry name" value="HISTONEH2A"/>
</dbReference>
<dbReference type="InterPro" id="IPR009072">
    <property type="entry name" value="Histone-fold"/>
</dbReference>
<comment type="subunit">
    <text evidence="1">The nucleosome is a histone octamer containing two molecules each of H2A, H2B, H3 and H4 assembled in one H3-H4 heterotetramer and two H2A-H2B heterodimers. The octamer wraps approximately 147 bp of DNA.</text>
</comment>
<keyword evidence="1" id="KW-0238">DNA-binding</keyword>
<dbReference type="Proteomes" id="UP000002051">
    <property type="component" value="Unassembled WGS sequence"/>
</dbReference>
<name>G7L255_MEDTR</name>
<evidence type="ECO:0000313" key="5">
    <source>
        <dbReference type="Proteomes" id="UP000002051"/>
    </source>
</evidence>
<reference evidence="3 5" key="2">
    <citation type="journal article" date="2014" name="BMC Genomics">
        <title>An improved genome release (version Mt4.0) for the model legume Medicago truncatula.</title>
        <authorList>
            <person name="Tang H."/>
            <person name="Krishnakumar V."/>
            <person name="Bidwell S."/>
            <person name="Rosen B."/>
            <person name="Chan A."/>
            <person name="Zhou S."/>
            <person name="Gentzbittel L."/>
            <person name="Childs K.L."/>
            <person name="Yandell M."/>
            <person name="Gundlach H."/>
            <person name="Mayer K.F."/>
            <person name="Schwartz D.C."/>
            <person name="Town C.D."/>
        </authorList>
    </citation>
    <scope>GENOME REANNOTATION</scope>
    <source>
        <strain evidence="4 5">cv. Jemalong A17</strain>
    </source>
</reference>
<dbReference type="GO" id="GO:0000786">
    <property type="term" value="C:nucleosome"/>
    <property type="evidence" value="ECO:0000318"/>
    <property type="project" value="GO_Central"/>
</dbReference>
<feature type="domain" description="Core Histone H2A/H2B/H3" evidence="2">
    <location>
        <begin position="4"/>
        <end position="70"/>
    </location>
</feature>
<dbReference type="GO" id="GO:0030527">
    <property type="term" value="F:structural constituent of chromatin"/>
    <property type="evidence" value="ECO:0000318"/>
    <property type="project" value="GO_Central"/>
</dbReference>
<evidence type="ECO:0000259" key="2">
    <source>
        <dbReference type="Pfam" id="PF00125"/>
    </source>
</evidence>
<evidence type="ECO:0000313" key="4">
    <source>
        <dbReference type="EnsemblPlants" id="AES78329"/>
    </source>
</evidence>
<dbReference type="SUPFAM" id="SSF47113">
    <property type="entry name" value="Histone-fold"/>
    <property type="match status" value="1"/>
</dbReference>
<dbReference type="PANTHER" id="PTHR23430">
    <property type="entry name" value="HISTONE H2A"/>
    <property type="match status" value="1"/>
</dbReference>
<dbReference type="Gene3D" id="1.10.20.10">
    <property type="entry name" value="Histone, subunit A"/>
    <property type="match status" value="1"/>
</dbReference>
<organism evidence="3 5">
    <name type="scientific">Medicago truncatula</name>
    <name type="common">Barrel medic</name>
    <name type="synonym">Medicago tribuloides</name>
    <dbReference type="NCBI Taxonomy" id="3880"/>
    <lineage>
        <taxon>Eukaryota</taxon>
        <taxon>Viridiplantae</taxon>
        <taxon>Streptophyta</taxon>
        <taxon>Embryophyta</taxon>
        <taxon>Tracheophyta</taxon>
        <taxon>Spermatophyta</taxon>
        <taxon>Magnoliopsida</taxon>
        <taxon>eudicotyledons</taxon>
        <taxon>Gunneridae</taxon>
        <taxon>Pentapetalae</taxon>
        <taxon>rosids</taxon>
        <taxon>fabids</taxon>
        <taxon>Fabales</taxon>
        <taxon>Fabaceae</taxon>
        <taxon>Papilionoideae</taxon>
        <taxon>50 kb inversion clade</taxon>
        <taxon>NPAAA clade</taxon>
        <taxon>Hologalegina</taxon>
        <taxon>IRL clade</taxon>
        <taxon>Trifolieae</taxon>
        <taxon>Medicago</taxon>
    </lineage>
</organism>
<reference evidence="4" key="3">
    <citation type="submission" date="2015-04" db="UniProtKB">
        <authorList>
            <consortium name="EnsemblPlants"/>
        </authorList>
    </citation>
    <scope>IDENTIFICATION</scope>
    <source>
        <strain evidence="4">cv. Jemalong A17</strain>
    </source>
</reference>
<dbReference type="SMART" id="SM00414">
    <property type="entry name" value="H2A"/>
    <property type="match status" value="1"/>
</dbReference>
<proteinExistence type="inferred from homology"/>
<evidence type="ECO:0000313" key="3">
    <source>
        <dbReference type="EMBL" id="AES78329.1"/>
    </source>
</evidence>
<keyword evidence="5" id="KW-1185">Reference proteome</keyword>
<sequence>MEKTTAANKDKKKHTSRYSRARIQIHVGRIHKQLKQRVQYNRRVGAITAVYLASILEYLTAEVLELAGNAGTLIKGTIVGGGVISNIHKSLINKTAKERVFTFVVMWCCLF</sequence>
<dbReference type="eggNOG" id="KOG1757">
    <property type="taxonomic scope" value="Eukaryota"/>
</dbReference>
<accession>G7L255</accession>
<dbReference type="AlphaFoldDB" id="G7L255"/>
<dbReference type="GO" id="GO:0003677">
    <property type="term" value="F:DNA binding"/>
    <property type="evidence" value="ECO:0007669"/>
    <property type="project" value="UniProtKB-KW"/>
</dbReference>
<dbReference type="GO" id="GO:0005634">
    <property type="term" value="C:nucleus"/>
    <property type="evidence" value="ECO:0000318"/>
    <property type="project" value="GO_Central"/>
</dbReference>
<keyword evidence="1" id="KW-0539">Nucleus</keyword>
<reference evidence="3 5" key="1">
    <citation type="journal article" date="2011" name="Nature">
        <title>The Medicago genome provides insight into the evolution of rhizobial symbioses.</title>
        <authorList>
            <person name="Young N.D."/>
            <person name="Debelle F."/>
            <person name="Oldroyd G.E."/>
            <person name="Geurts R."/>
            <person name="Cannon S.B."/>
            <person name="Udvardi M.K."/>
            <person name="Benedito V.A."/>
            <person name="Mayer K.F."/>
            <person name="Gouzy J."/>
            <person name="Schoof H."/>
            <person name="Van de Peer Y."/>
            <person name="Proost S."/>
            <person name="Cook D.R."/>
            <person name="Meyers B.C."/>
            <person name="Spannagl M."/>
            <person name="Cheung F."/>
            <person name="De Mita S."/>
            <person name="Krishnakumar V."/>
            <person name="Gundlach H."/>
            <person name="Zhou S."/>
            <person name="Mudge J."/>
            <person name="Bharti A.K."/>
            <person name="Murray J.D."/>
            <person name="Naoumkina M.A."/>
            <person name="Rosen B."/>
            <person name="Silverstein K.A."/>
            <person name="Tang H."/>
            <person name="Rombauts S."/>
            <person name="Zhao P.X."/>
            <person name="Zhou P."/>
            <person name="Barbe V."/>
            <person name="Bardou P."/>
            <person name="Bechner M."/>
            <person name="Bellec A."/>
            <person name="Berger A."/>
            <person name="Berges H."/>
            <person name="Bidwell S."/>
            <person name="Bisseling T."/>
            <person name="Choisne N."/>
            <person name="Couloux A."/>
            <person name="Denny R."/>
            <person name="Deshpande S."/>
            <person name="Dai X."/>
            <person name="Doyle J.J."/>
            <person name="Dudez A.M."/>
            <person name="Farmer A.D."/>
            <person name="Fouteau S."/>
            <person name="Franken C."/>
            <person name="Gibelin C."/>
            <person name="Gish J."/>
            <person name="Goldstein S."/>
            <person name="Gonzalez A.J."/>
            <person name="Green P.J."/>
            <person name="Hallab A."/>
            <person name="Hartog M."/>
            <person name="Hua A."/>
            <person name="Humphray S.J."/>
            <person name="Jeong D.H."/>
            <person name="Jing Y."/>
            <person name="Jocker A."/>
            <person name="Kenton S.M."/>
            <person name="Kim D.J."/>
            <person name="Klee K."/>
            <person name="Lai H."/>
            <person name="Lang C."/>
            <person name="Lin S."/>
            <person name="Macmil S.L."/>
            <person name="Magdelenat G."/>
            <person name="Matthews L."/>
            <person name="McCorrison J."/>
            <person name="Monaghan E.L."/>
            <person name="Mun J.H."/>
            <person name="Najar F.Z."/>
            <person name="Nicholson C."/>
            <person name="Noirot C."/>
            <person name="O'Bleness M."/>
            <person name="Paule C.R."/>
            <person name="Poulain J."/>
            <person name="Prion F."/>
            <person name="Qin B."/>
            <person name="Qu C."/>
            <person name="Retzel E.F."/>
            <person name="Riddle C."/>
            <person name="Sallet E."/>
            <person name="Samain S."/>
            <person name="Samson N."/>
            <person name="Sanders I."/>
            <person name="Saurat O."/>
            <person name="Scarpelli C."/>
            <person name="Schiex T."/>
            <person name="Segurens B."/>
            <person name="Severin A.J."/>
            <person name="Sherrier D.J."/>
            <person name="Shi R."/>
            <person name="Sims S."/>
            <person name="Singer S.R."/>
            <person name="Sinharoy S."/>
            <person name="Sterck L."/>
            <person name="Viollet A."/>
            <person name="Wang B.B."/>
            <person name="Wang K."/>
            <person name="Wang M."/>
            <person name="Wang X."/>
            <person name="Warfsmann J."/>
            <person name="Weissenbach J."/>
            <person name="White D.D."/>
            <person name="White J.D."/>
            <person name="Wiley G.B."/>
            <person name="Wincker P."/>
            <person name="Xing Y."/>
            <person name="Yang L."/>
            <person name="Yao Z."/>
            <person name="Ying F."/>
            <person name="Zhai J."/>
            <person name="Zhou L."/>
            <person name="Zuber A."/>
            <person name="Denarie J."/>
            <person name="Dixon R.A."/>
            <person name="May G.D."/>
            <person name="Schwartz D.C."/>
            <person name="Rogers J."/>
            <person name="Quetier F."/>
            <person name="Town C.D."/>
            <person name="Roe B.A."/>
        </authorList>
    </citation>
    <scope>NUCLEOTIDE SEQUENCE [LARGE SCALE GENOMIC DNA]</scope>
    <source>
        <strain evidence="3">A17</strain>
        <strain evidence="4 5">cv. Jemalong A17</strain>
    </source>
</reference>
<dbReference type="EnsemblPlants" id="AES78329">
    <property type="protein sequence ID" value="AES78329"/>
    <property type="gene ID" value="MTR_7g027610"/>
</dbReference>
<keyword evidence="1" id="KW-0544">Nucleosome core</keyword>
<dbReference type="Pfam" id="PF00125">
    <property type="entry name" value="Histone"/>
    <property type="match status" value="1"/>
</dbReference>
<keyword evidence="1" id="KW-0158">Chromosome</keyword>
<dbReference type="PaxDb" id="3880-AES78329"/>
<dbReference type="STRING" id="3880.G7L255"/>
<comment type="similarity">
    <text evidence="1">Belongs to the histone H2A family.</text>
</comment>
<dbReference type="HOGENOM" id="CLU_062828_2_4_1"/>
<gene>
    <name evidence="3" type="ordered locus">MTR_7g027610</name>
</gene>
<dbReference type="GO" id="GO:0031507">
    <property type="term" value="P:heterochromatin formation"/>
    <property type="evidence" value="ECO:0000318"/>
    <property type="project" value="GO_Central"/>
</dbReference>
<dbReference type="InterPro" id="IPR002119">
    <property type="entry name" value="Histone_H2A"/>
</dbReference>
<protein>
    <recommendedName>
        <fullName evidence="1">Histone H2A</fullName>
    </recommendedName>
</protein>
<dbReference type="GO" id="GO:0046982">
    <property type="term" value="F:protein heterodimerization activity"/>
    <property type="evidence" value="ECO:0007669"/>
    <property type="project" value="InterPro"/>
</dbReference>
<dbReference type="EMBL" id="CM001223">
    <property type="protein sequence ID" value="AES78329.1"/>
    <property type="molecule type" value="Genomic_DNA"/>
</dbReference>
<evidence type="ECO:0000256" key="1">
    <source>
        <dbReference type="RuleBase" id="RU003767"/>
    </source>
</evidence>